<dbReference type="InterPro" id="IPR045054">
    <property type="entry name" value="P4HA-like"/>
</dbReference>
<evidence type="ECO:0000256" key="10">
    <source>
        <dbReference type="ARBA" id="ARBA00023002"/>
    </source>
</evidence>
<reference evidence="15" key="1">
    <citation type="submission" date="2015-12" db="EMBL/GenBank/DDBJ databases">
        <title>Update maize B73 reference genome by single molecule sequencing technologies.</title>
        <authorList>
            <consortium name="Maize Genome Sequencing Project"/>
            <person name="Ware D."/>
        </authorList>
    </citation>
    <scope>NUCLEOTIDE SEQUENCE</scope>
    <source>
        <tissue evidence="15">Seedling</tissue>
    </source>
</reference>
<evidence type="ECO:0000256" key="11">
    <source>
        <dbReference type="ARBA" id="ARBA00023004"/>
    </source>
</evidence>
<comment type="subcellular location">
    <subcellularLocation>
        <location evidence="2">Endoplasmic reticulum membrane</location>
        <topology evidence="2">Single-pass type II membrane protein</topology>
    </subcellularLocation>
</comment>
<keyword evidence="11" id="KW-0408">Iron</keyword>
<dbReference type="InterPro" id="IPR044862">
    <property type="entry name" value="Pro_4_hyd_alph_FE2OG_OXY"/>
</dbReference>
<dbReference type="PANTHER" id="PTHR10869">
    <property type="entry name" value="PROLYL 4-HYDROXYLASE ALPHA SUBUNIT"/>
    <property type="match status" value="1"/>
</dbReference>
<gene>
    <name evidence="15" type="ORF">ZEAMMB73_Zm00001d038531</name>
</gene>
<evidence type="ECO:0000256" key="6">
    <source>
        <dbReference type="ARBA" id="ARBA00022723"/>
    </source>
</evidence>
<evidence type="ECO:0000256" key="8">
    <source>
        <dbReference type="ARBA" id="ARBA00022968"/>
    </source>
</evidence>
<evidence type="ECO:0000256" key="14">
    <source>
        <dbReference type="ARBA" id="ARBA00049169"/>
    </source>
</evidence>
<sequence>MKSYPWAGARPLAVVQLLLFLAHLVDRGGAAGGGSKGSSVYPAAVVYPHHSRQISCKPRVFLYQHFLSDDEANHLISLVSATLPPHNPTERLSLLLDNARTRLNFGYCSFSSFQARAELKRSAVADNMSGKSTLSEVRTSSGTFLRKGQDPIVEGIEDKIAAWTFLPKENGEDIQVLRYKHGEKYEPHYDYFTDNVNTVRGGHRYATVLLYLTDVPEGGETVFPLAEEPDDAKDATLSECAQKGIAVRPRKGDALLFFNLNPDGTTDSVSLHGGCPVIKGEKWSATKWIRVASFDKVHHPQGNCTDENESCAKWAALGECIKNPEYMVGTTALPGYCRRSCNVC</sequence>
<dbReference type="GO" id="GO:0004656">
    <property type="term" value="F:procollagen-proline 4-dioxygenase activity"/>
    <property type="evidence" value="ECO:0007669"/>
    <property type="project" value="UniProtKB-EC"/>
</dbReference>
<dbReference type="SMART" id="SM00702">
    <property type="entry name" value="P4Hc"/>
    <property type="match status" value="1"/>
</dbReference>
<keyword evidence="8" id="KW-0735">Signal-anchor</keyword>
<evidence type="ECO:0000256" key="7">
    <source>
        <dbReference type="ARBA" id="ARBA00022964"/>
    </source>
</evidence>
<comment type="similarity">
    <text evidence="3">Belongs to the P4HA family.</text>
</comment>
<dbReference type="PROSITE" id="PS51670">
    <property type="entry name" value="SHKT"/>
    <property type="match status" value="1"/>
</dbReference>
<dbReference type="GO" id="GO:0005506">
    <property type="term" value="F:iron ion binding"/>
    <property type="evidence" value="ECO:0007669"/>
    <property type="project" value="InterPro"/>
</dbReference>
<dbReference type="ExpressionAtlas" id="A0A1D6M707">
    <property type="expression patterns" value="baseline and differential"/>
</dbReference>
<keyword evidence="5" id="KW-0812">Transmembrane</keyword>
<dbReference type="Gene3D" id="2.60.120.620">
    <property type="entry name" value="q2cbj1_9rhob like domain"/>
    <property type="match status" value="1"/>
</dbReference>
<dbReference type="InterPro" id="IPR003582">
    <property type="entry name" value="ShKT_dom"/>
</dbReference>
<dbReference type="AlphaFoldDB" id="A0A1D6M707"/>
<dbReference type="GO" id="GO:0005789">
    <property type="term" value="C:endoplasmic reticulum membrane"/>
    <property type="evidence" value="ECO:0007669"/>
    <property type="project" value="UniProtKB-SubCell"/>
</dbReference>
<dbReference type="FunCoup" id="A0A1D6M707">
    <property type="interactions" value="517"/>
</dbReference>
<dbReference type="InterPro" id="IPR005123">
    <property type="entry name" value="Oxoglu/Fe-dep_dioxygenase_dom"/>
</dbReference>
<keyword evidence="7" id="KW-0223">Dioxygenase</keyword>
<organism evidence="15">
    <name type="scientific">Zea mays</name>
    <name type="common">Maize</name>
    <dbReference type="NCBI Taxonomy" id="4577"/>
    <lineage>
        <taxon>Eukaryota</taxon>
        <taxon>Viridiplantae</taxon>
        <taxon>Streptophyta</taxon>
        <taxon>Embryophyta</taxon>
        <taxon>Tracheophyta</taxon>
        <taxon>Spermatophyta</taxon>
        <taxon>Magnoliopsida</taxon>
        <taxon>Liliopsida</taxon>
        <taxon>Poales</taxon>
        <taxon>Poaceae</taxon>
        <taxon>PACMAD clade</taxon>
        <taxon>Panicoideae</taxon>
        <taxon>Andropogonodae</taxon>
        <taxon>Andropogoneae</taxon>
        <taxon>Tripsacinae</taxon>
        <taxon>Zea</taxon>
    </lineage>
</organism>
<evidence type="ECO:0000256" key="2">
    <source>
        <dbReference type="ARBA" id="ARBA00004648"/>
    </source>
</evidence>
<dbReference type="FunFam" id="2.60.120.620:FF:000002">
    <property type="entry name" value="Prolyl 4-hydroxylase 4"/>
    <property type="match status" value="1"/>
</dbReference>
<keyword evidence="9" id="KW-1133">Transmembrane helix</keyword>
<dbReference type="PROSITE" id="PS51471">
    <property type="entry name" value="FE2OG_OXY"/>
    <property type="match status" value="1"/>
</dbReference>
<keyword evidence="10" id="KW-0560">Oxidoreductase</keyword>
<dbReference type="SMR" id="A0A1D6M707"/>
<evidence type="ECO:0000256" key="9">
    <source>
        <dbReference type="ARBA" id="ARBA00022989"/>
    </source>
</evidence>
<dbReference type="GO" id="GO:0031418">
    <property type="term" value="F:L-ascorbic acid binding"/>
    <property type="evidence" value="ECO:0007669"/>
    <property type="project" value="InterPro"/>
</dbReference>
<accession>A0A1D6M707</accession>
<evidence type="ECO:0000256" key="12">
    <source>
        <dbReference type="ARBA" id="ARBA00023136"/>
    </source>
</evidence>
<keyword evidence="13" id="KW-0325">Glycoprotein</keyword>
<dbReference type="IntAct" id="A0A1D6M707">
    <property type="interactions" value="2"/>
</dbReference>
<evidence type="ECO:0000256" key="1">
    <source>
        <dbReference type="ARBA" id="ARBA00001961"/>
    </source>
</evidence>
<comment type="catalytic activity">
    <reaction evidence="14">
        <text>L-prolyl-[collagen] + 2-oxoglutarate + O2 = trans-4-hydroxy-L-prolyl-[collagen] + succinate + CO2</text>
        <dbReference type="Rhea" id="RHEA:18945"/>
        <dbReference type="Rhea" id="RHEA-COMP:11676"/>
        <dbReference type="Rhea" id="RHEA-COMP:11680"/>
        <dbReference type="ChEBI" id="CHEBI:15379"/>
        <dbReference type="ChEBI" id="CHEBI:16526"/>
        <dbReference type="ChEBI" id="CHEBI:16810"/>
        <dbReference type="ChEBI" id="CHEBI:30031"/>
        <dbReference type="ChEBI" id="CHEBI:50342"/>
        <dbReference type="ChEBI" id="CHEBI:61965"/>
        <dbReference type="EC" id="1.14.11.2"/>
    </reaction>
</comment>
<evidence type="ECO:0000256" key="4">
    <source>
        <dbReference type="ARBA" id="ARBA00012269"/>
    </source>
</evidence>
<dbReference type="InParanoid" id="A0A1D6M707"/>
<dbReference type="PANTHER" id="PTHR10869:SF194">
    <property type="entry name" value="PROLYL 4-HYDROXYLASE 4-RELATED"/>
    <property type="match status" value="1"/>
</dbReference>
<dbReference type="EMBL" id="CM000782">
    <property type="protein sequence ID" value="AQK86848.1"/>
    <property type="molecule type" value="Genomic_DNA"/>
</dbReference>
<comment type="cofactor">
    <cofactor evidence="1">
        <name>L-ascorbate</name>
        <dbReference type="ChEBI" id="CHEBI:38290"/>
    </cofactor>
</comment>
<dbReference type="InterPro" id="IPR006620">
    <property type="entry name" value="Pro_4_hyd_alph"/>
</dbReference>
<evidence type="ECO:0000313" key="15">
    <source>
        <dbReference type="EMBL" id="AQK86848.1"/>
    </source>
</evidence>
<protein>
    <recommendedName>
        <fullName evidence="4">procollagen-proline 4-dioxygenase</fullName>
        <ecNumber evidence="4">1.14.11.2</ecNumber>
    </recommendedName>
</protein>
<dbReference type="EC" id="1.14.11.2" evidence="4"/>
<proteinExistence type="inferred from homology"/>
<dbReference type="Pfam" id="PF13640">
    <property type="entry name" value="2OG-FeII_Oxy_3"/>
    <property type="match status" value="1"/>
</dbReference>
<evidence type="ECO:0000256" key="5">
    <source>
        <dbReference type="ARBA" id="ARBA00022692"/>
    </source>
</evidence>
<name>A0A1D6M707_MAIZE</name>
<evidence type="ECO:0000256" key="13">
    <source>
        <dbReference type="ARBA" id="ARBA00023180"/>
    </source>
</evidence>
<keyword evidence="12" id="KW-0472">Membrane</keyword>
<evidence type="ECO:0000256" key="3">
    <source>
        <dbReference type="ARBA" id="ARBA00006511"/>
    </source>
</evidence>
<dbReference type="STRING" id="4577.A0A1D6M707"/>
<keyword evidence="6" id="KW-0479">Metal-binding</keyword>
<dbReference type="Pfam" id="PF01549">
    <property type="entry name" value="ShK"/>
    <property type="match status" value="1"/>
</dbReference>